<reference evidence="2" key="1">
    <citation type="submission" date="2016-11" db="UniProtKB">
        <authorList>
            <consortium name="WormBaseParasite"/>
        </authorList>
    </citation>
    <scope>IDENTIFICATION</scope>
</reference>
<evidence type="ECO:0000313" key="1">
    <source>
        <dbReference type="Proteomes" id="UP000095281"/>
    </source>
</evidence>
<accession>A0A1I8BFQ2</accession>
<name>A0A1I8BFQ2_MELHA</name>
<dbReference type="Proteomes" id="UP000095281">
    <property type="component" value="Unplaced"/>
</dbReference>
<evidence type="ECO:0000313" key="2">
    <source>
        <dbReference type="WBParaSite" id="MhA1_Contig2092.frz3.gene7"/>
    </source>
</evidence>
<dbReference type="AlphaFoldDB" id="A0A1I8BFQ2"/>
<sequence>VNTIPYGRVPLFEIQYKNIEIDIMFAINASKRFIISYGDLTNYSTKKIILDNLRKIDKIIEEMLNSEEKKLLSRSVIIFGR</sequence>
<proteinExistence type="predicted"/>
<protein>
    <submittedName>
        <fullName evidence="2">DUF115 domain-containing protein</fullName>
    </submittedName>
</protein>
<keyword evidence="1" id="KW-1185">Reference proteome</keyword>
<dbReference type="WBParaSite" id="MhA1_Contig2092.frz3.gene7">
    <property type="protein sequence ID" value="MhA1_Contig2092.frz3.gene7"/>
    <property type="gene ID" value="MhA1_Contig2092.frz3.gene7"/>
</dbReference>
<organism evidence="1 2">
    <name type="scientific">Meloidogyne hapla</name>
    <name type="common">Root-knot nematode worm</name>
    <dbReference type="NCBI Taxonomy" id="6305"/>
    <lineage>
        <taxon>Eukaryota</taxon>
        <taxon>Metazoa</taxon>
        <taxon>Ecdysozoa</taxon>
        <taxon>Nematoda</taxon>
        <taxon>Chromadorea</taxon>
        <taxon>Rhabditida</taxon>
        <taxon>Tylenchina</taxon>
        <taxon>Tylenchomorpha</taxon>
        <taxon>Tylenchoidea</taxon>
        <taxon>Meloidogynidae</taxon>
        <taxon>Meloidogyninae</taxon>
        <taxon>Meloidogyne</taxon>
    </lineage>
</organism>